<name>A0ABW0S9W1_9RHOB</name>
<organism evidence="2 3">
    <name type="scientific">Rubellimicrobium aerolatum</name>
    <dbReference type="NCBI Taxonomy" id="490979"/>
    <lineage>
        <taxon>Bacteria</taxon>
        <taxon>Pseudomonadati</taxon>
        <taxon>Pseudomonadota</taxon>
        <taxon>Alphaproteobacteria</taxon>
        <taxon>Rhodobacterales</taxon>
        <taxon>Roseobacteraceae</taxon>
        <taxon>Rubellimicrobium</taxon>
    </lineage>
</organism>
<keyword evidence="3" id="KW-1185">Reference proteome</keyword>
<feature type="coiled-coil region" evidence="1">
    <location>
        <begin position="17"/>
        <end position="47"/>
    </location>
</feature>
<evidence type="ECO:0000256" key="1">
    <source>
        <dbReference type="SAM" id="Coils"/>
    </source>
</evidence>
<reference evidence="3" key="1">
    <citation type="journal article" date="2019" name="Int. J. Syst. Evol. Microbiol.">
        <title>The Global Catalogue of Microorganisms (GCM) 10K type strain sequencing project: providing services to taxonomists for standard genome sequencing and annotation.</title>
        <authorList>
            <consortium name="The Broad Institute Genomics Platform"/>
            <consortium name="The Broad Institute Genome Sequencing Center for Infectious Disease"/>
            <person name="Wu L."/>
            <person name="Ma J."/>
        </authorList>
    </citation>
    <scope>NUCLEOTIDE SEQUENCE [LARGE SCALE GENOMIC DNA]</scope>
    <source>
        <strain evidence="3">KACC 11588</strain>
    </source>
</reference>
<evidence type="ECO:0000313" key="3">
    <source>
        <dbReference type="Proteomes" id="UP001596056"/>
    </source>
</evidence>
<feature type="coiled-coil region" evidence="1">
    <location>
        <begin position="75"/>
        <end position="102"/>
    </location>
</feature>
<comment type="caution">
    <text evidence="2">The sequence shown here is derived from an EMBL/GenBank/DDBJ whole genome shotgun (WGS) entry which is preliminary data.</text>
</comment>
<dbReference type="PROSITE" id="PS51257">
    <property type="entry name" value="PROKAR_LIPOPROTEIN"/>
    <property type="match status" value="1"/>
</dbReference>
<keyword evidence="1" id="KW-0175">Coiled coil</keyword>
<gene>
    <name evidence="2" type="ORF">ACFPOC_04560</name>
</gene>
<dbReference type="Proteomes" id="UP001596056">
    <property type="component" value="Unassembled WGS sequence"/>
</dbReference>
<dbReference type="RefSeq" id="WP_209838368.1">
    <property type="nucleotide sequence ID" value="NZ_JAGGJP010000003.1"/>
</dbReference>
<proteinExistence type="predicted"/>
<protein>
    <recommendedName>
        <fullName evidence="4">Flagellar FliJ protein</fullName>
    </recommendedName>
</protein>
<sequence length="129" mass="14256">MTAKDLTALAGVAAMACDAAEARLARLRQEETELRRQIGALDSARRARAAEALATDVALRAGADLRWEGWIEGRSAALGAELARLRARIEVARDDLARAFGRRTAIETLAEDVRRDRAARRLRFEERNS</sequence>
<evidence type="ECO:0008006" key="4">
    <source>
        <dbReference type="Google" id="ProtNLM"/>
    </source>
</evidence>
<dbReference type="EMBL" id="JBHSNA010000003">
    <property type="protein sequence ID" value="MFC5565689.1"/>
    <property type="molecule type" value="Genomic_DNA"/>
</dbReference>
<accession>A0ABW0S9W1</accession>
<evidence type="ECO:0000313" key="2">
    <source>
        <dbReference type="EMBL" id="MFC5565689.1"/>
    </source>
</evidence>